<dbReference type="PANTHER" id="PTHR13696">
    <property type="entry name" value="P-LOOP CONTAINING NUCLEOSIDE TRIPHOSPHATE HYDROLASE"/>
    <property type="match status" value="1"/>
</dbReference>
<reference evidence="2 3" key="1">
    <citation type="submission" date="2012-05" db="EMBL/GenBank/DDBJ databases">
        <title>Finished chromosome of genome of Chamaesiphon sp. PCC 6605.</title>
        <authorList>
            <consortium name="US DOE Joint Genome Institute"/>
            <person name="Gugger M."/>
            <person name="Coursin T."/>
            <person name="Rippka R."/>
            <person name="Tandeau De Marsac N."/>
            <person name="Huntemann M."/>
            <person name="Wei C.-L."/>
            <person name="Han J."/>
            <person name="Detter J.C."/>
            <person name="Han C."/>
            <person name="Tapia R."/>
            <person name="Chen A."/>
            <person name="Kyrpides N."/>
            <person name="Mavromatis K."/>
            <person name="Markowitz V."/>
            <person name="Szeto E."/>
            <person name="Ivanova N."/>
            <person name="Pagani I."/>
            <person name="Pati A."/>
            <person name="Goodwin L."/>
            <person name="Nordberg H.P."/>
            <person name="Cantor M.N."/>
            <person name="Hua S.X."/>
            <person name="Woyke T."/>
            <person name="Kerfeld C.A."/>
        </authorList>
    </citation>
    <scope>NUCLEOTIDE SEQUENCE [LARGE SCALE GENOMIC DNA]</scope>
    <source>
        <strain evidence="3">ATCC 27169 / PCC 6605</strain>
    </source>
</reference>
<dbReference type="SUPFAM" id="SSF52540">
    <property type="entry name" value="P-loop containing nucleoside triphosphate hydrolases"/>
    <property type="match status" value="1"/>
</dbReference>
<dbReference type="CDD" id="cd02042">
    <property type="entry name" value="ParAB_family"/>
    <property type="match status" value="1"/>
</dbReference>
<protein>
    <submittedName>
        <fullName evidence="2">ATPase involved in chromosome partitioning</fullName>
    </submittedName>
</protein>
<dbReference type="PIRSF" id="PIRSF009320">
    <property type="entry name" value="Nuc_binding_HP_1000"/>
    <property type="match status" value="1"/>
</dbReference>
<dbReference type="AlphaFoldDB" id="K9ULK1"/>
<dbReference type="PATRIC" id="fig|1173020.3.peg.4986"/>
<dbReference type="HOGENOM" id="CLU_037612_5_6_3"/>
<dbReference type="KEGG" id="cmp:Cha6605_4355"/>
<gene>
    <name evidence="2" type="ORF">Cha6605_4355</name>
</gene>
<dbReference type="eggNOG" id="COG1192">
    <property type="taxonomic scope" value="Bacteria"/>
</dbReference>
<evidence type="ECO:0000313" key="2">
    <source>
        <dbReference type="EMBL" id="AFY95291.1"/>
    </source>
</evidence>
<dbReference type="STRING" id="1173020.Cha6605_4355"/>
<dbReference type="EMBL" id="CP003600">
    <property type="protein sequence ID" value="AFY95291.1"/>
    <property type="molecule type" value="Genomic_DNA"/>
</dbReference>
<dbReference type="Pfam" id="PF01656">
    <property type="entry name" value="CbiA"/>
    <property type="match status" value="1"/>
</dbReference>
<organism evidence="2 3">
    <name type="scientific">Chamaesiphon minutus (strain ATCC 27169 / PCC 6605)</name>
    <dbReference type="NCBI Taxonomy" id="1173020"/>
    <lineage>
        <taxon>Bacteria</taxon>
        <taxon>Bacillati</taxon>
        <taxon>Cyanobacteriota</taxon>
        <taxon>Cyanophyceae</taxon>
        <taxon>Gomontiellales</taxon>
        <taxon>Chamaesiphonaceae</taxon>
        <taxon>Chamaesiphon</taxon>
    </lineage>
</organism>
<dbReference type="Proteomes" id="UP000010366">
    <property type="component" value="Chromosome"/>
</dbReference>
<dbReference type="Gene3D" id="3.40.50.300">
    <property type="entry name" value="P-loop containing nucleotide triphosphate hydrolases"/>
    <property type="match status" value="1"/>
</dbReference>
<evidence type="ECO:0000259" key="1">
    <source>
        <dbReference type="Pfam" id="PF01656"/>
    </source>
</evidence>
<sequence>MAEPMTKPKPPKLTSTKITIVLNGKGGVGKTTTAVNLAAIFAEDHRVLLVDADPQGSASWWVKQSDGVDLGFKTQELTDLTGVSRQQWADYDIVVVDMPPALDSVALAAILPIADYLVLPTPPAPMDLAALIRTVRQVVLPTKIGHRVLLTKVNARGLREAQEAQQTLLECQIPVYYTVIRNLKIHERAAMAGLPISQFKSQAAAPAAADYRCVVNEIWKDWSKI</sequence>
<dbReference type="InterPro" id="IPR027417">
    <property type="entry name" value="P-loop_NTPase"/>
</dbReference>
<proteinExistence type="predicted"/>
<accession>K9ULK1</accession>
<dbReference type="InterPro" id="IPR050678">
    <property type="entry name" value="DNA_Partitioning_ATPase"/>
</dbReference>
<dbReference type="PANTHER" id="PTHR13696:SF52">
    <property type="entry name" value="PARA FAMILY PROTEIN CT_582"/>
    <property type="match status" value="1"/>
</dbReference>
<dbReference type="InterPro" id="IPR002586">
    <property type="entry name" value="CobQ/CobB/MinD/ParA_Nub-bd_dom"/>
</dbReference>
<name>K9ULK1_CHAP6</name>
<feature type="domain" description="CobQ/CobB/MinD/ParA nucleotide binding" evidence="1">
    <location>
        <begin position="20"/>
        <end position="189"/>
    </location>
</feature>
<keyword evidence="3" id="KW-1185">Reference proteome</keyword>
<evidence type="ECO:0000313" key="3">
    <source>
        <dbReference type="Proteomes" id="UP000010366"/>
    </source>
</evidence>